<dbReference type="RefSeq" id="WP_054873961.1">
    <property type="nucleotide sequence ID" value="NZ_LKET01000021.1"/>
</dbReference>
<feature type="transmembrane region" description="Helical" evidence="1">
    <location>
        <begin position="21"/>
        <end position="43"/>
    </location>
</feature>
<dbReference type="STRING" id="36849.OXPF_08570"/>
<sequence length="172" mass="19759">MDLERKFERYVPPGANVRQELKWFAWGGAVSLLYSFGFLIRYLNDYSSLFLWDGSLRVLDISATMPDFIEVLGSSLIGFLILELCMSAVIIYHYAYHYQGSKSIYLMKRLPSRFELHRRCVTLPVLAVTASLCAALMLLLIYFAIYMAFTPKACLTPHQWQKIWSVLLGVAI</sequence>
<dbReference type="Proteomes" id="UP000050326">
    <property type="component" value="Unassembled WGS sequence"/>
</dbReference>
<reference evidence="2 3" key="1">
    <citation type="submission" date="2015-09" db="EMBL/GenBank/DDBJ databases">
        <title>Genome sequence of Oxobacter pfennigii DSM 3222.</title>
        <authorList>
            <person name="Poehlein A."/>
            <person name="Bengelsdorf F.R."/>
            <person name="Schiel-Bengelsdorf B."/>
            <person name="Duerre P."/>
            <person name="Daniel R."/>
        </authorList>
    </citation>
    <scope>NUCLEOTIDE SEQUENCE [LARGE SCALE GENOMIC DNA]</scope>
    <source>
        <strain evidence="2 3">DSM 3222</strain>
    </source>
</reference>
<evidence type="ECO:0000256" key="1">
    <source>
        <dbReference type="SAM" id="Phobius"/>
    </source>
</evidence>
<name>A0A0N8NTS2_9CLOT</name>
<gene>
    <name evidence="2" type="ORF">OXPF_08570</name>
</gene>
<keyword evidence="1" id="KW-0472">Membrane</keyword>
<evidence type="ECO:0000313" key="2">
    <source>
        <dbReference type="EMBL" id="KPU45624.1"/>
    </source>
</evidence>
<comment type="caution">
    <text evidence="2">The sequence shown here is derived from an EMBL/GenBank/DDBJ whole genome shotgun (WGS) entry which is preliminary data.</text>
</comment>
<keyword evidence="1" id="KW-0812">Transmembrane</keyword>
<feature type="transmembrane region" description="Helical" evidence="1">
    <location>
        <begin position="116"/>
        <end position="149"/>
    </location>
</feature>
<dbReference type="EMBL" id="LKET01000021">
    <property type="protein sequence ID" value="KPU45624.1"/>
    <property type="molecule type" value="Genomic_DNA"/>
</dbReference>
<evidence type="ECO:0000313" key="3">
    <source>
        <dbReference type="Proteomes" id="UP000050326"/>
    </source>
</evidence>
<proteinExistence type="predicted"/>
<dbReference type="AlphaFoldDB" id="A0A0N8NTS2"/>
<organism evidence="2 3">
    <name type="scientific">Oxobacter pfennigii</name>
    <dbReference type="NCBI Taxonomy" id="36849"/>
    <lineage>
        <taxon>Bacteria</taxon>
        <taxon>Bacillati</taxon>
        <taxon>Bacillota</taxon>
        <taxon>Clostridia</taxon>
        <taxon>Eubacteriales</taxon>
        <taxon>Clostridiaceae</taxon>
        <taxon>Oxobacter</taxon>
    </lineage>
</organism>
<keyword evidence="3" id="KW-1185">Reference proteome</keyword>
<protein>
    <submittedName>
        <fullName evidence="2">Uncharacterized protein</fullName>
    </submittedName>
</protein>
<accession>A0A0N8NTS2</accession>
<feature type="transmembrane region" description="Helical" evidence="1">
    <location>
        <begin position="76"/>
        <end position="95"/>
    </location>
</feature>
<keyword evidence="1" id="KW-1133">Transmembrane helix</keyword>
<dbReference type="OrthoDB" id="1863186at2"/>